<keyword evidence="3" id="KW-1185">Reference proteome</keyword>
<organism evidence="2 3">
    <name type="scientific">Actinomyces slackii</name>
    <dbReference type="NCBI Taxonomy" id="52774"/>
    <lineage>
        <taxon>Bacteria</taxon>
        <taxon>Bacillati</taxon>
        <taxon>Actinomycetota</taxon>
        <taxon>Actinomycetes</taxon>
        <taxon>Actinomycetales</taxon>
        <taxon>Actinomycetaceae</taxon>
        <taxon>Actinomyces</taxon>
    </lineage>
</organism>
<proteinExistence type="predicted"/>
<dbReference type="EMBL" id="LR134363">
    <property type="protein sequence ID" value="VEG75630.1"/>
    <property type="molecule type" value="Genomic_DNA"/>
</dbReference>
<evidence type="ECO:0000313" key="3">
    <source>
        <dbReference type="Proteomes" id="UP000276899"/>
    </source>
</evidence>
<accession>A0A448KFG3</accession>
<feature type="domain" description="Antitoxin FitA-like ribbon-helix-helix" evidence="1">
    <location>
        <begin position="33"/>
        <end position="67"/>
    </location>
</feature>
<dbReference type="InterPro" id="IPR053853">
    <property type="entry name" value="FitA-like_RHH"/>
</dbReference>
<sequence>MGPRQEDADAIIEIPPLIPSLQECMQNTCMVALQIRNVPDDVRDALAERARARGESLQAYLLDVVTREARCHRNVELLERISKRFEGGSQQSSPNSADILESIDRARRLCPR</sequence>
<dbReference type="GO" id="GO:0006355">
    <property type="term" value="P:regulation of DNA-templated transcription"/>
    <property type="evidence" value="ECO:0007669"/>
    <property type="project" value="InterPro"/>
</dbReference>
<dbReference type="Proteomes" id="UP000276899">
    <property type="component" value="Chromosome"/>
</dbReference>
<gene>
    <name evidence="2" type="ORF">NCTC11923_02302</name>
</gene>
<dbReference type="InterPro" id="IPR010985">
    <property type="entry name" value="Ribbon_hlx_hlx"/>
</dbReference>
<evidence type="ECO:0000259" key="1">
    <source>
        <dbReference type="Pfam" id="PF22513"/>
    </source>
</evidence>
<dbReference type="KEGG" id="asla:NCTC11923_02302"/>
<protein>
    <recommendedName>
        <fullName evidence="1">Antitoxin FitA-like ribbon-helix-helix domain-containing protein</fullName>
    </recommendedName>
</protein>
<reference evidence="2 3" key="1">
    <citation type="submission" date="2018-12" db="EMBL/GenBank/DDBJ databases">
        <authorList>
            <consortium name="Pathogen Informatics"/>
        </authorList>
    </citation>
    <scope>NUCLEOTIDE SEQUENCE [LARGE SCALE GENOMIC DNA]</scope>
    <source>
        <strain evidence="2 3">NCTC11923</strain>
    </source>
</reference>
<evidence type="ECO:0000313" key="2">
    <source>
        <dbReference type="EMBL" id="VEG75630.1"/>
    </source>
</evidence>
<dbReference type="AlphaFoldDB" id="A0A448KFG3"/>
<dbReference type="Pfam" id="PF22513">
    <property type="entry name" value="FitA-like_RHH"/>
    <property type="match status" value="1"/>
</dbReference>
<dbReference type="SUPFAM" id="SSF47598">
    <property type="entry name" value="Ribbon-helix-helix"/>
    <property type="match status" value="1"/>
</dbReference>
<name>A0A448KFG3_9ACTO</name>
<dbReference type="STRING" id="1278298.GCA_000428685_01292"/>